<proteinExistence type="predicted"/>
<dbReference type="Proteomes" id="UP001301769">
    <property type="component" value="Unassembled WGS sequence"/>
</dbReference>
<dbReference type="GO" id="GO:0016020">
    <property type="term" value="C:membrane"/>
    <property type="evidence" value="ECO:0007669"/>
    <property type="project" value="UniProtKB-SubCell"/>
</dbReference>
<reference evidence="7" key="2">
    <citation type="submission" date="2023-05" db="EMBL/GenBank/DDBJ databases">
        <authorList>
            <consortium name="Lawrence Berkeley National Laboratory"/>
            <person name="Steindorff A."/>
            <person name="Hensen N."/>
            <person name="Bonometti L."/>
            <person name="Westerberg I."/>
            <person name="Brannstrom I.O."/>
            <person name="Guillou S."/>
            <person name="Cros-Aarteil S."/>
            <person name="Calhoun S."/>
            <person name="Haridas S."/>
            <person name="Kuo A."/>
            <person name="Mondo S."/>
            <person name="Pangilinan J."/>
            <person name="Riley R."/>
            <person name="Labutti K."/>
            <person name="Andreopoulos B."/>
            <person name="Lipzen A."/>
            <person name="Chen C."/>
            <person name="Yanf M."/>
            <person name="Daum C."/>
            <person name="Ng V."/>
            <person name="Clum A."/>
            <person name="Ohm R."/>
            <person name="Martin F."/>
            <person name="Silar P."/>
            <person name="Natvig D."/>
            <person name="Lalanne C."/>
            <person name="Gautier V."/>
            <person name="Ament-Velasquez S.L."/>
            <person name="Kruys A."/>
            <person name="Hutchinson M.I."/>
            <person name="Powell A.J."/>
            <person name="Barry K."/>
            <person name="Miller A.N."/>
            <person name="Grigoriev I.V."/>
            <person name="Debuchy R."/>
            <person name="Gladieux P."/>
            <person name="Thoren M.H."/>
            <person name="Johannesson H."/>
        </authorList>
    </citation>
    <scope>NUCLEOTIDE SEQUENCE</scope>
    <source>
        <strain evidence="7">PSN293</strain>
    </source>
</reference>
<keyword evidence="4 5" id="KW-0472">Membrane</keyword>
<dbReference type="EMBL" id="MU858050">
    <property type="protein sequence ID" value="KAK4218915.1"/>
    <property type="molecule type" value="Genomic_DNA"/>
</dbReference>
<reference evidence="7" key="1">
    <citation type="journal article" date="2023" name="Mol. Phylogenet. Evol.">
        <title>Genome-scale phylogeny and comparative genomics of the fungal order Sordariales.</title>
        <authorList>
            <person name="Hensen N."/>
            <person name="Bonometti L."/>
            <person name="Westerberg I."/>
            <person name="Brannstrom I.O."/>
            <person name="Guillou S."/>
            <person name="Cros-Aarteil S."/>
            <person name="Calhoun S."/>
            <person name="Haridas S."/>
            <person name="Kuo A."/>
            <person name="Mondo S."/>
            <person name="Pangilinan J."/>
            <person name="Riley R."/>
            <person name="LaButti K."/>
            <person name="Andreopoulos B."/>
            <person name="Lipzen A."/>
            <person name="Chen C."/>
            <person name="Yan M."/>
            <person name="Daum C."/>
            <person name="Ng V."/>
            <person name="Clum A."/>
            <person name="Steindorff A."/>
            <person name="Ohm R.A."/>
            <person name="Martin F."/>
            <person name="Silar P."/>
            <person name="Natvig D.O."/>
            <person name="Lalanne C."/>
            <person name="Gautier V."/>
            <person name="Ament-Velasquez S.L."/>
            <person name="Kruys A."/>
            <person name="Hutchinson M.I."/>
            <person name="Powell A.J."/>
            <person name="Barry K."/>
            <person name="Miller A.N."/>
            <person name="Grigoriev I.V."/>
            <person name="Debuchy R."/>
            <person name="Gladieux P."/>
            <person name="Hiltunen Thoren M."/>
            <person name="Johannesson H."/>
        </authorList>
    </citation>
    <scope>NUCLEOTIDE SEQUENCE</scope>
    <source>
        <strain evidence="7">PSN293</strain>
    </source>
</reference>
<keyword evidence="8" id="KW-1185">Reference proteome</keyword>
<feature type="transmembrane region" description="Helical" evidence="5">
    <location>
        <begin position="12"/>
        <end position="35"/>
    </location>
</feature>
<sequence>MPSIDAFLARYPAGYIEIMGSVSVQLIYFVFGLLIEQFLRPSYKSSTTPKMILQSLQNHLVATSIHALYVFLLGGGSVLTKTFTLPYQPPTWTELLTHLTIGIILRDIIFWTIHRLWHSSASVYNLVHAKHHEVLHPGEHHVWTISYMGVVDFVFLYGMPVVLVAKALEMNLLTVLVFAFVSSVGEQVKLVWGDEAHDEHHLDGGGCFGAYGLMDWVLGTGGRGIEGDVKQA</sequence>
<accession>A0AAN6YJJ4</accession>
<dbReference type="Pfam" id="PF04116">
    <property type="entry name" value="FA_hydroxylase"/>
    <property type="match status" value="1"/>
</dbReference>
<evidence type="ECO:0000256" key="1">
    <source>
        <dbReference type="ARBA" id="ARBA00004370"/>
    </source>
</evidence>
<dbReference type="GO" id="GO:0008610">
    <property type="term" value="P:lipid biosynthetic process"/>
    <property type="evidence" value="ECO:0007669"/>
    <property type="project" value="InterPro"/>
</dbReference>
<protein>
    <submittedName>
        <fullName evidence="7">Fatty acid hydroxylase domain-containing protein 2</fullName>
    </submittedName>
</protein>
<evidence type="ECO:0000256" key="4">
    <source>
        <dbReference type="ARBA" id="ARBA00023136"/>
    </source>
</evidence>
<feature type="domain" description="Fatty acid hydroxylase" evidence="6">
    <location>
        <begin position="100"/>
        <end position="220"/>
    </location>
</feature>
<evidence type="ECO:0000313" key="8">
    <source>
        <dbReference type="Proteomes" id="UP001301769"/>
    </source>
</evidence>
<evidence type="ECO:0000259" key="6">
    <source>
        <dbReference type="Pfam" id="PF04116"/>
    </source>
</evidence>
<keyword evidence="3 5" id="KW-1133">Transmembrane helix</keyword>
<organism evidence="7 8">
    <name type="scientific">Rhypophila decipiens</name>
    <dbReference type="NCBI Taxonomy" id="261697"/>
    <lineage>
        <taxon>Eukaryota</taxon>
        <taxon>Fungi</taxon>
        <taxon>Dikarya</taxon>
        <taxon>Ascomycota</taxon>
        <taxon>Pezizomycotina</taxon>
        <taxon>Sordariomycetes</taxon>
        <taxon>Sordariomycetidae</taxon>
        <taxon>Sordariales</taxon>
        <taxon>Naviculisporaceae</taxon>
        <taxon>Rhypophila</taxon>
    </lineage>
</organism>
<comment type="subcellular location">
    <subcellularLocation>
        <location evidence="1">Membrane</location>
    </subcellularLocation>
</comment>
<name>A0AAN6YJJ4_9PEZI</name>
<keyword evidence="2 5" id="KW-0812">Transmembrane</keyword>
<dbReference type="AlphaFoldDB" id="A0AAN6YJJ4"/>
<gene>
    <name evidence="7" type="ORF">QBC37DRAFT_463214</name>
</gene>
<dbReference type="GO" id="GO:0016491">
    <property type="term" value="F:oxidoreductase activity"/>
    <property type="evidence" value="ECO:0007669"/>
    <property type="project" value="InterPro"/>
</dbReference>
<dbReference type="InterPro" id="IPR050307">
    <property type="entry name" value="Sterol_Desaturase_Related"/>
</dbReference>
<dbReference type="PANTHER" id="PTHR11863">
    <property type="entry name" value="STEROL DESATURASE"/>
    <property type="match status" value="1"/>
</dbReference>
<evidence type="ECO:0000256" key="5">
    <source>
        <dbReference type="SAM" id="Phobius"/>
    </source>
</evidence>
<feature type="transmembrane region" description="Helical" evidence="5">
    <location>
        <begin position="56"/>
        <end position="75"/>
    </location>
</feature>
<dbReference type="GO" id="GO:0005506">
    <property type="term" value="F:iron ion binding"/>
    <property type="evidence" value="ECO:0007669"/>
    <property type="project" value="InterPro"/>
</dbReference>
<dbReference type="InterPro" id="IPR006694">
    <property type="entry name" value="Fatty_acid_hydroxylase"/>
</dbReference>
<evidence type="ECO:0000313" key="7">
    <source>
        <dbReference type="EMBL" id="KAK4218915.1"/>
    </source>
</evidence>
<evidence type="ECO:0000256" key="3">
    <source>
        <dbReference type="ARBA" id="ARBA00022989"/>
    </source>
</evidence>
<evidence type="ECO:0000256" key="2">
    <source>
        <dbReference type="ARBA" id="ARBA00022692"/>
    </source>
</evidence>
<comment type="caution">
    <text evidence="7">The sequence shown here is derived from an EMBL/GenBank/DDBJ whole genome shotgun (WGS) entry which is preliminary data.</text>
</comment>